<feature type="transmembrane region" description="Helical" evidence="6">
    <location>
        <begin position="78"/>
        <end position="98"/>
    </location>
</feature>
<dbReference type="Proteomes" id="UP000184048">
    <property type="component" value="Unassembled WGS sequence"/>
</dbReference>
<dbReference type="PANTHER" id="PTHR30250:SF11">
    <property type="entry name" value="O-ANTIGEN TRANSPORTER-RELATED"/>
    <property type="match status" value="1"/>
</dbReference>
<evidence type="ECO:0000313" key="7">
    <source>
        <dbReference type="EMBL" id="SHE68298.1"/>
    </source>
</evidence>
<feature type="transmembrane region" description="Helical" evidence="6">
    <location>
        <begin position="385"/>
        <end position="404"/>
    </location>
</feature>
<dbReference type="InterPro" id="IPR002797">
    <property type="entry name" value="Polysacc_synth"/>
</dbReference>
<comment type="subcellular location">
    <subcellularLocation>
        <location evidence="1">Cell membrane</location>
        <topology evidence="1">Multi-pass membrane protein</topology>
    </subcellularLocation>
</comment>
<evidence type="ECO:0000256" key="1">
    <source>
        <dbReference type="ARBA" id="ARBA00004651"/>
    </source>
</evidence>
<dbReference type="AlphaFoldDB" id="A0A1M4VH78"/>
<keyword evidence="3 6" id="KW-0812">Transmembrane</keyword>
<evidence type="ECO:0000256" key="5">
    <source>
        <dbReference type="ARBA" id="ARBA00023136"/>
    </source>
</evidence>
<reference evidence="7 8" key="1">
    <citation type="submission" date="2016-11" db="EMBL/GenBank/DDBJ databases">
        <authorList>
            <person name="Jaros S."/>
            <person name="Januszkiewicz K."/>
            <person name="Wedrychowicz H."/>
        </authorList>
    </citation>
    <scope>NUCLEOTIDE SEQUENCE [LARGE SCALE GENOMIC DNA]</scope>
    <source>
        <strain evidence="7 8">DSM 18119</strain>
    </source>
</reference>
<dbReference type="RefSeq" id="WP_072834004.1">
    <property type="nucleotide sequence ID" value="NZ_FQUU01000003.1"/>
</dbReference>
<sequence>MKFLKQLSLYTLVGVLAAGINFFVMPVLSHYLSPSDYGTLSLFNSYITILIPLISLSANSLLNVEYFKGKSKDEFSRLFSSIQVIPFFTSAILAILSWQFFTQVNNEMELQNVGKNWGYIMIAIAFFTIYCDQFSVFLILGKKAGQFTLYSLFKLCIEISLTLYFVIVKGWEWEGRIYSSLITTGIFFCVSLVYFHKQGFINGVIRIQLLKEGLFFGAPLILHELGKFVVNQSDRLFIAKMVSLSEAGIYNIGYTIGSMVMIIINAFFNYYSPFLMERLSNLTDDNKLQIVKMSYLYALGCIVILVGIQLFSSLFFRWFIDGRYVTGNRYVFWVALGYCFWGTYMLFTGFVTFYKRTKVLGWLALFNIFTNLGFNYWFIGLFGAIGAAYATALSFLLLCLIVGYKANQLVALPWFSFQKIKITRLV</sequence>
<keyword evidence="5 6" id="KW-0472">Membrane</keyword>
<evidence type="ECO:0000313" key="8">
    <source>
        <dbReference type="Proteomes" id="UP000184048"/>
    </source>
</evidence>
<feature type="transmembrane region" description="Helical" evidence="6">
    <location>
        <begin position="7"/>
        <end position="25"/>
    </location>
</feature>
<gene>
    <name evidence="7" type="ORF">SAMN02745131_00856</name>
</gene>
<feature type="transmembrane region" description="Helical" evidence="6">
    <location>
        <begin position="330"/>
        <end position="347"/>
    </location>
</feature>
<dbReference type="Pfam" id="PF01943">
    <property type="entry name" value="Polysacc_synt"/>
    <property type="match status" value="1"/>
</dbReference>
<dbReference type="PANTHER" id="PTHR30250">
    <property type="entry name" value="PST FAMILY PREDICTED COLANIC ACID TRANSPORTER"/>
    <property type="match status" value="1"/>
</dbReference>
<feature type="transmembrane region" description="Helical" evidence="6">
    <location>
        <begin position="249"/>
        <end position="271"/>
    </location>
</feature>
<feature type="transmembrane region" description="Helical" evidence="6">
    <location>
        <begin position="45"/>
        <end position="66"/>
    </location>
</feature>
<keyword evidence="8" id="KW-1185">Reference proteome</keyword>
<dbReference type="GO" id="GO:0005886">
    <property type="term" value="C:plasma membrane"/>
    <property type="evidence" value="ECO:0007669"/>
    <property type="project" value="UniProtKB-SubCell"/>
</dbReference>
<accession>A0A1M4VH78</accession>
<organism evidence="7 8">
    <name type="scientific">Flavisolibacter ginsengisoli DSM 18119</name>
    <dbReference type="NCBI Taxonomy" id="1121884"/>
    <lineage>
        <taxon>Bacteria</taxon>
        <taxon>Pseudomonadati</taxon>
        <taxon>Bacteroidota</taxon>
        <taxon>Chitinophagia</taxon>
        <taxon>Chitinophagales</taxon>
        <taxon>Chitinophagaceae</taxon>
        <taxon>Flavisolibacter</taxon>
    </lineage>
</organism>
<evidence type="ECO:0000256" key="2">
    <source>
        <dbReference type="ARBA" id="ARBA00022475"/>
    </source>
</evidence>
<proteinExistence type="predicted"/>
<feature type="transmembrane region" description="Helical" evidence="6">
    <location>
        <begin position="295"/>
        <end position="318"/>
    </location>
</feature>
<evidence type="ECO:0000256" key="4">
    <source>
        <dbReference type="ARBA" id="ARBA00022989"/>
    </source>
</evidence>
<keyword evidence="4 6" id="KW-1133">Transmembrane helix</keyword>
<name>A0A1M4VH78_9BACT</name>
<dbReference type="InterPro" id="IPR050833">
    <property type="entry name" value="Poly_Biosynth_Transport"/>
</dbReference>
<feature type="transmembrane region" description="Helical" evidence="6">
    <location>
        <begin position="177"/>
        <end position="197"/>
    </location>
</feature>
<keyword evidence="2" id="KW-1003">Cell membrane</keyword>
<dbReference type="STRING" id="1121884.SAMN02745131_00856"/>
<feature type="transmembrane region" description="Helical" evidence="6">
    <location>
        <begin position="118"/>
        <end position="140"/>
    </location>
</feature>
<dbReference type="OrthoDB" id="1495589at2"/>
<evidence type="ECO:0000256" key="3">
    <source>
        <dbReference type="ARBA" id="ARBA00022692"/>
    </source>
</evidence>
<evidence type="ECO:0000256" key="6">
    <source>
        <dbReference type="SAM" id="Phobius"/>
    </source>
</evidence>
<protein>
    <submittedName>
        <fullName evidence="7">Membrane protein involved in the export of O-antigen and teichoic acid</fullName>
    </submittedName>
</protein>
<dbReference type="EMBL" id="FQUU01000003">
    <property type="protein sequence ID" value="SHE68298.1"/>
    <property type="molecule type" value="Genomic_DNA"/>
</dbReference>
<feature type="transmembrane region" description="Helical" evidence="6">
    <location>
        <begin position="152"/>
        <end position="171"/>
    </location>
</feature>